<evidence type="ECO:0000313" key="3">
    <source>
        <dbReference type="EMBL" id="SCZ08943.1"/>
    </source>
</evidence>
<dbReference type="InterPro" id="IPR011044">
    <property type="entry name" value="Quino_amine_DH_bsu"/>
</dbReference>
<dbReference type="SUPFAM" id="SSF50969">
    <property type="entry name" value="YVTN repeat-like/Quinoprotein amine dehydrogenase"/>
    <property type="match status" value="1"/>
</dbReference>
<dbReference type="InterPro" id="IPR015943">
    <property type="entry name" value="WD40/YVTN_repeat-like_dom_sf"/>
</dbReference>
<name>A0A1G5L7K4_9BACL</name>
<feature type="signal peptide" evidence="1">
    <location>
        <begin position="1"/>
        <end position="27"/>
    </location>
</feature>
<evidence type="ECO:0000259" key="2">
    <source>
        <dbReference type="Pfam" id="PF13360"/>
    </source>
</evidence>
<evidence type="ECO:0000256" key="1">
    <source>
        <dbReference type="SAM" id="SignalP"/>
    </source>
</evidence>
<proteinExistence type="predicted"/>
<dbReference type="AlphaFoldDB" id="A0A1G5L7K4"/>
<dbReference type="RefSeq" id="WP_090924334.1">
    <property type="nucleotide sequence ID" value="NZ_FMVM01000021.1"/>
</dbReference>
<evidence type="ECO:0000313" key="4">
    <source>
        <dbReference type="Proteomes" id="UP000198538"/>
    </source>
</evidence>
<dbReference type="Proteomes" id="UP000198538">
    <property type="component" value="Unassembled WGS sequence"/>
</dbReference>
<organism evidence="3 4">
    <name type="scientific">Paenibacillus polysaccharolyticus</name>
    <dbReference type="NCBI Taxonomy" id="582692"/>
    <lineage>
        <taxon>Bacteria</taxon>
        <taxon>Bacillati</taxon>
        <taxon>Bacillota</taxon>
        <taxon>Bacilli</taxon>
        <taxon>Bacillales</taxon>
        <taxon>Paenibacillaceae</taxon>
        <taxon>Paenibacillus</taxon>
    </lineage>
</organism>
<reference evidence="4" key="1">
    <citation type="submission" date="2016-10" db="EMBL/GenBank/DDBJ databases">
        <authorList>
            <person name="Varghese N."/>
            <person name="Submissions S."/>
        </authorList>
    </citation>
    <scope>NUCLEOTIDE SEQUENCE [LARGE SCALE GENOMIC DNA]</scope>
    <source>
        <strain evidence="4">BL9</strain>
    </source>
</reference>
<dbReference type="Pfam" id="PF13360">
    <property type="entry name" value="PQQ_2"/>
    <property type="match status" value="1"/>
</dbReference>
<dbReference type="Gene3D" id="2.130.10.10">
    <property type="entry name" value="YVTN repeat-like/Quinoprotein amine dehydrogenase"/>
    <property type="match status" value="1"/>
</dbReference>
<keyword evidence="4" id="KW-1185">Reference proteome</keyword>
<feature type="chain" id="PRO_5039067998" evidence="1">
    <location>
        <begin position="28"/>
        <end position="381"/>
    </location>
</feature>
<keyword evidence="1" id="KW-0732">Signal</keyword>
<dbReference type="InterPro" id="IPR002372">
    <property type="entry name" value="PQQ_rpt_dom"/>
</dbReference>
<gene>
    <name evidence="3" type="ORF">SAMN05720606_12148</name>
</gene>
<accession>A0A1G5L7K4</accession>
<feature type="domain" description="Pyrrolo-quinoline quinone repeat" evidence="2">
    <location>
        <begin position="76"/>
        <end position="131"/>
    </location>
</feature>
<sequence length="381" mass="43435">MKLKRIKYWFIASLCLFLVIPSEPTLAQAFLQPQWEYDITNGGKSSTSSHSMRKVIDATGNESLLINKAGKNNDYYIDSVDAKTGRLLWSMPTDNEYQISDDGYIFIFKNNKVSAKHIATGRVIWTATLPGAPEEWRRGGAEAASPGENGSLYLFWNSDDNKSSTLYYYNTKGKLSKKLKVPYFMYQIDGDMIVGSKFGDHPDLYLISLNTGKKIKTIAGSKGYNRIRRLSDGTFLHYNIYKNTMTLKGYNSTGQLNWTKQLPYKEYSTELYALEDRFLYVDVKNNRIKLYSSSGRMIAEKPYLRAGLINMALDAKSFMFPSVKDDKEELIIMDTNNLNILQVINSGELDLENESMYLHNKTGLYFINNKGRTLVSTQLSK</sequence>
<protein>
    <submittedName>
        <fullName evidence="3">PQQ-like domain-containing protein</fullName>
    </submittedName>
</protein>
<dbReference type="EMBL" id="FMVM01000021">
    <property type="protein sequence ID" value="SCZ08943.1"/>
    <property type="molecule type" value="Genomic_DNA"/>
</dbReference>